<keyword evidence="4" id="KW-0206">Cytoskeleton</keyword>
<evidence type="ECO:0000313" key="7">
    <source>
        <dbReference type="EMBL" id="CAD8844728.1"/>
    </source>
</evidence>
<dbReference type="CDD" id="cd22963">
    <property type="entry name" value="DD_CrRSP4-like"/>
    <property type="match status" value="1"/>
</dbReference>
<dbReference type="InterPro" id="IPR006802">
    <property type="entry name" value="Radial_spoke"/>
</dbReference>
<evidence type="ECO:0000256" key="1">
    <source>
        <dbReference type="ARBA" id="ARBA00004430"/>
    </source>
</evidence>
<name>A0A7S1F5Q6_NOCSC</name>
<dbReference type="EMBL" id="HBFQ01026995">
    <property type="protein sequence ID" value="CAD8844728.1"/>
    <property type="molecule type" value="Transcribed_RNA"/>
</dbReference>
<evidence type="ECO:0000256" key="5">
    <source>
        <dbReference type="ARBA" id="ARBA00023273"/>
    </source>
</evidence>
<dbReference type="AlphaFoldDB" id="A0A7S1F5Q6"/>
<dbReference type="PANTHER" id="PTHR13159">
    <property type="entry name" value="RADIAL SPOKEHEAD-RELATED"/>
    <property type="match status" value="1"/>
</dbReference>
<dbReference type="GO" id="GO:0035082">
    <property type="term" value="P:axoneme assembly"/>
    <property type="evidence" value="ECO:0007669"/>
    <property type="project" value="TreeGrafter"/>
</dbReference>
<feature type="compositionally biased region" description="Acidic residues" evidence="6">
    <location>
        <begin position="472"/>
        <end position="492"/>
    </location>
</feature>
<reference evidence="7" key="1">
    <citation type="submission" date="2021-01" db="EMBL/GenBank/DDBJ databases">
        <authorList>
            <person name="Corre E."/>
            <person name="Pelletier E."/>
            <person name="Niang G."/>
            <person name="Scheremetjew M."/>
            <person name="Finn R."/>
            <person name="Kale V."/>
            <person name="Holt S."/>
            <person name="Cochrane G."/>
            <person name="Meng A."/>
            <person name="Brown T."/>
            <person name="Cohen L."/>
        </authorList>
    </citation>
    <scope>NUCLEOTIDE SEQUENCE</scope>
</reference>
<organism evidence="7">
    <name type="scientific">Noctiluca scintillans</name>
    <name type="common">Sea sparkle</name>
    <name type="synonym">Red tide dinoflagellate</name>
    <dbReference type="NCBI Taxonomy" id="2966"/>
    <lineage>
        <taxon>Eukaryota</taxon>
        <taxon>Sar</taxon>
        <taxon>Alveolata</taxon>
        <taxon>Dinophyceae</taxon>
        <taxon>Noctilucales</taxon>
        <taxon>Noctilucaceae</taxon>
        <taxon>Noctiluca</taxon>
    </lineage>
</organism>
<evidence type="ECO:0000256" key="3">
    <source>
        <dbReference type="ARBA" id="ARBA00023069"/>
    </source>
</evidence>
<evidence type="ECO:0000256" key="2">
    <source>
        <dbReference type="ARBA" id="ARBA00022490"/>
    </source>
</evidence>
<evidence type="ECO:0000256" key="4">
    <source>
        <dbReference type="ARBA" id="ARBA00023212"/>
    </source>
</evidence>
<keyword evidence="5" id="KW-0966">Cell projection</keyword>
<keyword evidence="3" id="KW-0969">Cilium</keyword>
<dbReference type="PANTHER" id="PTHR13159:SF0">
    <property type="entry name" value="RADIAL SPOKE HEAD 6 HOMOLOG A"/>
    <property type="match status" value="1"/>
</dbReference>
<gene>
    <name evidence="7" type="ORF">NSCI0253_LOCUS19078</name>
</gene>
<dbReference type="GO" id="GO:0001534">
    <property type="term" value="C:radial spoke"/>
    <property type="evidence" value="ECO:0007669"/>
    <property type="project" value="InterPro"/>
</dbReference>
<protein>
    <recommendedName>
        <fullName evidence="8">Radial spokehead-like protein</fullName>
    </recommendedName>
</protein>
<sequence>MSTNDIALERVQALLKVDTGNGSLYEHLVRVCRKLTEDRPEDALAQLETLSRHLKQSTFKGARGPDASQDIVRDAEANAKQKKWCQDIGKLLQQFDHPESPIVLQCTIRNVDDDARMFSWAGIGFGQQETFHLSMSLRKLAMETPDLLRLRFWGKILGTGGDYYIAEGAMEVPKVERPPPPALPGTPDYDVEPCGEGSNIFVYWVTGTSCSSWVRLPSARASHILAAQNIKKLMTGNLESPILSSPWFPGKERHLLRAQIARISASCTLAVKGWLVEDEDLPGRVKEAEDREENFPGQDELETQGGWVHALPHLLATGKIAYPDLDKIRELVQPEDEPKRPSALPQEVFDKLEAEVQNQQELEPQKGLLEGIEEDLVELKAEDAPEGSPAWSIRKRGDQGLYTFDDDTKSYRVTVLSSKVWPGAVTVAQGKKFSNMYVGYGLKCGSLLPADPKSGLPLAHTSPFMPLAPGDIMEEPVDLAENEEPNPQDEDAQSDHASVDPDDEAD</sequence>
<comment type="subcellular location">
    <subcellularLocation>
        <location evidence="1">Cytoplasm</location>
        <location evidence="1">Cytoskeleton</location>
        <location evidence="1">Cilium axoneme</location>
    </subcellularLocation>
</comment>
<proteinExistence type="predicted"/>
<feature type="region of interest" description="Disordered" evidence="6">
    <location>
        <begin position="466"/>
        <end position="506"/>
    </location>
</feature>
<evidence type="ECO:0008006" key="8">
    <source>
        <dbReference type="Google" id="ProtNLM"/>
    </source>
</evidence>
<accession>A0A7S1F5Q6</accession>
<dbReference type="Pfam" id="PF04712">
    <property type="entry name" value="Radial_spoke"/>
    <property type="match status" value="2"/>
</dbReference>
<dbReference type="GO" id="GO:0060294">
    <property type="term" value="P:cilium movement involved in cell motility"/>
    <property type="evidence" value="ECO:0007669"/>
    <property type="project" value="InterPro"/>
</dbReference>
<keyword evidence="2" id="KW-0963">Cytoplasm</keyword>
<evidence type="ECO:0000256" key="6">
    <source>
        <dbReference type="SAM" id="MobiDB-lite"/>
    </source>
</evidence>